<dbReference type="AlphaFoldDB" id="A0A8S0X7U7"/>
<protein>
    <recommendedName>
        <fullName evidence="3">ASCH domain-containing protein</fullName>
    </recommendedName>
</protein>
<reference evidence="1 2" key="1">
    <citation type="submission" date="2020-02" db="EMBL/GenBank/DDBJ databases">
        <authorList>
            <person name="Hogendoorn C."/>
        </authorList>
    </citation>
    <scope>NUCLEOTIDE SEQUENCE [LARGE SCALE GENOMIC DNA]</scope>
    <source>
        <strain evidence="1">METHB21</strain>
    </source>
</reference>
<organism evidence="1 2">
    <name type="scientific">Candidatus Methylobacter favarea</name>
    <dbReference type="NCBI Taxonomy" id="2707345"/>
    <lineage>
        <taxon>Bacteria</taxon>
        <taxon>Pseudomonadati</taxon>
        <taxon>Pseudomonadota</taxon>
        <taxon>Gammaproteobacteria</taxon>
        <taxon>Methylococcales</taxon>
        <taxon>Methylococcaceae</taxon>
        <taxon>Methylobacter</taxon>
    </lineage>
</organism>
<sequence>METYPEKTCSIERLVTHPKLVAAAKAGLKTQQRRDGVYAWPGETFALEDITFIVTRLERQRLGDLTDEHARAEGYPALESYRSMILRMHPGMTWNPDSLVWVHTFEARKDT</sequence>
<evidence type="ECO:0000313" key="2">
    <source>
        <dbReference type="Proteomes" id="UP000494216"/>
    </source>
</evidence>
<comment type="caution">
    <text evidence="1">The sequence shown here is derived from an EMBL/GenBank/DDBJ whole genome shotgun (WGS) entry which is preliminary data.</text>
</comment>
<keyword evidence="2" id="KW-1185">Reference proteome</keyword>
<evidence type="ECO:0000313" key="1">
    <source>
        <dbReference type="EMBL" id="CAA9890387.1"/>
    </source>
</evidence>
<gene>
    <name evidence="1" type="ORF">METHB2_210019</name>
</gene>
<dbReference type="CDD" id="cd06552">
    <property type="entry name" value="ASCH_yqfb_like"/>
    <property type="match status" value="1"/>
</dbReference>
<proteinExistence type="predicted"/>
<dbReference type="SUPFAM" id="SSF88697">
    <property type="entry name" value="PUA domain-like"/>
    <property type="match status" value="1"/>
</dbReference>
<evidence type="ECO:0008006" key="3">
    <source>
        <dbReference type="Google" id="ProtNLM"/>
    </source>
</evidence>
<accession>A0A8S0X7U7</accession>
<name>A0A8S0X7U7_9GAMM</name>
<dbReference type="InterPro" id="IPR015947">
    <property type="entry name" value="PUA-like_sf"/>
</dbReference>
<dbReference type="RefSeq" id="WP_174625325.1">
    <property type="nucleotide sequence ID" value="NZ_CADCXN010000049.1"/>
</dbReference>
<dbReference type="EMBL" id="CADCXN010000049">
    <property type="protein sequence ID" value="CAA9890387.1"/>
    <property type="molecule type" value="Genomic_DNA"/>
</dbReference>
<dbReference type="Proteomes" id="UP000494216">
    <property type="component" value="Unassembled WGS sequence"/>
</dbReference>